<dbReference type="AlphaFoldDB" id="A0A6A8NFZ1"/>
<proteinExistence type="predicted"/>
<gene>
    <name evidence="2" type="ORF">GKZ95_04165</name>
</gene>
<feature type="domain" description="Antitoxin SocA-like Panacea" evidence="1">
    <location>
        <begin position="30"/>
        <end position="117"/>
    </location>
</feature>
<evidence type="ECO:0000259" key="1">
    <source>
        <dbReference type="Pfam" id="PF13274"/>
    </source>
</evidence>
<dbReference type="InterPro" id="IPR025272">
    <property type="entry name" value="SocA_Panacea"/>
</dbReference>
<dbReference type="RefSeq" id="WP_113849467.1">
    <property type="nucleotide sequence ID" value="NZ_JACYYY010000002.1"/>
</dbReference>
<dbReference type="Pfam" id="PF13274">
    <property type="entry name" value="SocA_Panacea"/>
    <property type="match status" value="1"/>
</dbReference>
<dbReference type="EMBL" id="WLYP01000002">
    <property type="protein sequence ID" value="MTD35073.1"/>
    <property type="molecule type" value="Genomic_DNA"/>
</dbReference>
<name>A0A6A8NFZ1_ENTFC</name>
<sequence length="169" mass="19830">MSKVMDVASFLLLSYKQIYGHDFGDSELKLQKLMYLVQRQHLALQNEPLFEESFKGWILGPVLPELRKCFQHNTIPNEIQGELTVEEKFIIESVIYEFGNMTARSLVDLTHEETSWKNSRQGLDENENGNVDISIDDIKFDAANIRVYDYNYDMYLDEFDEIPHERILT</sequence>
<organism evidence="2">
    <name type="scientific">Enterococcus faecium</name>
    <name type="common">Streptococcus faecium</name>
    <dbReference type="NCBI Taxonomy" id="1352"/>
    <lineage>
        <taxon>Bacteria</taxon>
        <taxon>Bacillati</taxon>
        <taxon>Bacillota</taxon>
        <taxon>Bacilli</taxon>
        <taxon>Lactobacillales</taxon>
        <taxon>Enterococcaceae</taxon>
        <taxon>Enterococcus</taxon>
    </lineage>
</organism>
<reference evidence="2" key="1">
    <citation type="submission" date="2019-10" db="EMBL/GenBank/DDBJ databases">
        <title>Identification of the same linezolid-resistant Tn6246::fexB-poxtA-carrying Enterococcus faecium strain colonizing a hospitalized patient and bovines in different continents.</title>
        <authorList>
            <person name="Tedim A.P."/>
            <person name="Freitas A.R."/>
            <person name="Novais C."/>
            <person name="Duarte B."/>
            <person name="Elghaieb H."/>
            <person name="Abbassi M.S."/>
            <person name="Peixe L."/>
        </authorList>
    </citation>
    <scope>NUCLEOTIDE SEQUENCE</scope>
    <source>
        <strain evidence="2">2FEZ</strain>
    </source>
</reference>
<protein>
    <submittedName>
        <fullName evidence="2">DUF4065 domain-containing protein</fullName>
    </submittedName>
</protein>
<accession>A0A6A8NFZ1</accession>
<evidence type="ECO:0000313" key="2">
    <source>
        <dbReference type="EMBL" id="MTD35073.1"/>
    </source>
</evidence>
<comment type="caution">
    <text evidence="2">The sequence shown here is derived from an EMBL/GenBank/DDBJ whole genome shotgun (WGS) entry which is preliminary data.</text>
</comment>